<dbReference type="PANTHER" id="PTHR30164:SF2">
    <property type="entry name" value="PROTEIN MTFA"/>
    <property type="match status" value="1"/>
</dbReference>
<dbReference type="InterPro" id="IPR010384">
    <property type="entry name" value="MtfA_fam"/>
</dbReference>
<gene>
    <name evidence="1" type="ORF">POL67_21795</name>
</gene>
<name>A0ABT5EQ62_9BACT</name>
<dbReference type="Gene3D" id="1.10.472.150">
    <property type="entry name" value="Glucose-regulated metallo-peptidase M90, N-terminal domain"/>
    <property type="match status" value="1"/>
</dbReference>
<proteinExistence type="predicted"/>
<dbReference type="Gene3D" id="3.40.390.10">
    <property type="entry name" value="Collagenase (Catalytic Domain)"/>
    <property type="match status" value="1"/>
</dbReference>
<keyword evidence="2" id="KW-1185">Reference proteome</keyword>
<evidence type="ECO:0000313" key="2">
    <source>
        <dbReference type="Proteomes" id="UP001221411"/>
    </source>
</evidence>
<dbReference type="RefSeq" id="WP_271920032.1">
    <property type="nucleotide sequence ID" value="NZ_JAQNDO010000001.1"/>
</dbReference>
<dbReference type="InterPro" id="IPR042252">
    <property type="entry name" value="MtfA_N"/>
</dbReference>
<dbReference type="SUPFAM" id="SSF55486">
    <property type="entry name" value="Metalloproteases ('zincins'), catalytic domain"/>
    <property type="match status" value="1"/>
</dbReference>
<dbReference type="Pfam" id="PF06167">
    <property type="entry name" value="Peptidase_M90"/>
    <property type="match status" value="1"/>
</dbReference>
<dbReference type="CDD" id="cd20169">
    <property type="entry name" value="Peptidase_M90_mtfA"/>
    <property type="match status" value="1"/>
</dbReference>
<dbReference type="EMBL" id="JAQNDO010000001">
    <property type="protein sequence ID" value="MDC0743978.1"/>
    <property type="molecule type" value="Genomic_DNA"/>
</dbReference>
<accession>A0ABT5EQ62</accession>
<protein>
    <submittedName>
        <fullName evidence="1">Zinc-dependent peptidase</fullName>
    </submittedName>
</protein>
<reference evidence="1 2" key="1">
    <citation type="submission" date="2022-11" db="EMBL/GenBank/DDBJ databases">
        <title>Minimal conservation of predation-associated metabolite biosynthetic gene clusters underscores biosynthetic potential of Myxococcota including descriptions for ten novel species: Archangium lansinium sp. nov., Myxococcus landrumus sp. nov., Nannocystis bai.</title>
        <authorList>
            <person name="Ahearne A."/>
            <person name="Stevens C."/>
            <person name="Dowd S."/>
        </authorList>
    </citation>
    <scope>NUCLEOTIDE SEQUENCE [LARGE SCALE GENOMIC DNA]</scope>
    <source>
        <strain evidence="1 2">RJM3</strain>
    </source>
</reference>
<organism evidence="1 2">
    <name type="scientific">Polyangium mundeleinium</name>
    <dbReference type="NCBI Taxonomy" id="2995306"/>
    <lineage>
        <taxon>Bacteria</taxon>
        <taxon>Pseudomonadati</taxon>
        <taxon>Myxococcota</taxon>
        <taxon>Polyangia</taxon>
        <taxon>Polyangiales</taxon>
        <taxon>Polyangiaceae</taxon>
        <taxon>Polyangium</taxon>
    </lineage>
</organism>
<dbReference type="Proteomes" id="UP001221411">
    <property type="component" value="Unassembled WGS sequence"/>
</dbReference>
<dbReference type="InterPro" id="IPR024079">
    <property type="entry name" value="MetalloPept_cat_dom_sf"/>
</dbReference>
<evidence type="ECO:0000313" key="1">
    <source>
        <dbReference type="EMBL" id="MDC0743978.1"/>
    </source>
</evidence>
<sequence length="266" mass="29659">MASSSPMLGFFKERRRNAVRGRPFPPAWEDILAENVPYFGRLSPEDQDELRGLVQIFLDEKRFEGCGGLDVDDEIRVTIAAQACVLLLNRESDVYPDLEIVLVYPSTYVDKRPRTVEGGIVVEDGETRLGESWGRGMVVLAWDAVLHGAADVRDGHNVVLHEFAHQLDTEDGTADGAPVLSRRAAYGPWARVLGAAYEGLLRDVASGDRTLIDTYGAKNPAEFFAVVTEIFFERPRALRAKHPALYEQMRAFYQQDPAELGSHPSR</sequence>
<dbReference type="PANTHER" id="PTHR30164">
    <property type="entry name" value="MTFA PEPTIDASE"/>
    <property type="match status" value="1"/>
</dbReference>
<comment type="caution">
    <text evidence="1">The sequence shown here is derived from an EMBL/GenBank/DDBJ whole genome shotgun (WGS) entry which is preliminary data.</text>
</comment>